<sequence>MSATTQSVKTPLASNTHPVKANFGQFLGRSSVNRTLTIDDLEKAEFMRAILGVRETMSIKYRTEPGAQLITLAFTCPEKTTHHQFWEIPEKNWKKSRGGVQRAQRYSKPNRSKYASPQDITGYCALPRSAEYVSKPVVYQYSAPPPLTIFTAPPSQYSVPPPPLSTCNFVKSQKPLTRTRCPLAIVPPPVTDTSSTFLTPPTSGPSSPTPVPPSASPTKEQPLFVFNMGVVNAPMPGSRVIVKKISDSDEGFIVCEDKDFQPKKTKIFTSEELQKQSILVEEWKKKIQETL</sequence>
<evidence type="ECO:0000313" key="2">
    <source>
        <dbReference type="EMBL" id="EFO94277.1"/>
    </source>
</evidence>
<dbReference type="InParanoid" id="E3NE47"/>
<dbReference type="CTD" id="9822650"/>
<protein>
    <submittedName>
        <fullName evidence="2">Uncharacterized protein</fullName>
    </submittedName>
</protein>
<evidence type="ECO:0000256" key="1">
    <source>
        <dbReference type="SAM" id="MobiDB-lite"/>
    </source>
</evidence>
<organism evidence="3">
    <name type="scientific">Caenorhabditis remanei</name>
    <name type="common">Caenorhabditis vulgaris</name>
    <dbReference type="NCBI Taxonomy" id="31234"/>
    <lineage>
        <taxon>Eukaryota</taxon>
        <taxon>Metazoa</taxon>
        <taxon>Ecdysozoa</taxon>
        <taxon>Nematoda</taxon>
        <taxon>Chromadorea</taxon>
        <taxon>Rhabditida</taxon>
        <taxon>Rhabditina</taxon>
        <taxon>Rhabditomorpha</taxon>
        <taxon>Rhabditoidea</taxon>
        <taxon>Rhabditidae</taxon>
        <taxon>Peloderinae</taxon>
        <taxon>Caenorhabditis</taxon>
    </lineage>
</organism>
<dbReference type="AlphaFoldDB" id="E3NE47"/>
<proteinExistence type="predicted"/>
<dbReference type="RefSeq" id="XP_003093314.2">
    <property type="nucleotide sequence ID" value="XM_003093266.2"/>
</dbReference>
<dbReference type="KEGG" id="crq:GCK72_003321"/>
<name>E3NE47_CAERE</name>
<dbReference type="EMBL" id="DS268617">
    <property type="protein sequence ID" value="EFO94277.1"/>
    <property type="molecule type" value="Genomic_DNA"/>
</dbReference>
<keyword evidence="3" id="KW-1185">Reference proteome</keyword>
<dbReference type="GeneID" id="9822650"/>
<reference evidence="2" key="1">
    <citation type="submission" date="2007-07" db="EMBL/GenBank/DDBJ databases">
        <title>PCAP assembly of the Caenorhabditis remanei genome.</title>
        <authorList>
            <consortium name="The Caenorhabditis remanei Sequencing Consortium"/>
            <person name="Wilson R.K."/>
        </authorList>
    </citation>
    <scope>NUCLEOTIDE SEQUENCE [LARGE SCALE GENOMIC DNA]</scope>
    <source>
        <strain evidence="2">PB4641</strain>
    </source>
</reference>
<accession>E3NE47</accession>
<gene>
    <name evidence="2" type="ORF">CRE_03440</name>
</gene>
<evidence type="ECO:0000313" key="3">
    <source>
        <dbReference type="Proteomes" id="UP000008281"/>
    </source>
</evidence>
<dbReference type="HOGENOM" id="CLU_957240_0_0_1"/>
<feature type="compositionally biased region" description="Low complexity" evidence="1">
    <location>
        <begin position="192"/>
        <end position="206"/>
    </location>
</feature>
<dbReference type="Proteomes" id="UP000008281">
    <property type="component" value="Unassembled WGS sequence"/>
</dbReference>
<feature type="region of interest" description="Disordered" evidence="1">
    <location>
        <begin position="192"/>
        <end position="218"/>
    </location>
</feature>